<dbReference type="EMBL" id="CM026430">
    <property type="protein sequence ID" value="KAG0561113.1"/>
    <property type="molecule type" value="Genomic_DNA"/>
</dbReference>
<dbReference type="Proteomes" id="UP000822688">
    <property type="component" value="Chromosome 9"/>
</dbReference>
<proteinExistence type="predicted"/>
<comment type="caution">
    <text evidence="1">The sequence shown here is derived from an EMBL/GenBank/DDBJ whole genome shotgun (WGS) entry which is preliminary data.</text>
</comment>
<evidence type="ECO:0000313" key="2">
    <source>
        <dbReference type="Proteomes" id="UP000822688"/>
    </source>
</evidence>
<keyword evidence="2" id="KW-1185">Reference proteome</keyword>
<protein>
    <submittedName>
        <fullName evidence="1">Uncharacterized protein</fullName>
    </submittedName>
</protein>
<evidence type="ECO:0000313" key="1">
    <source>
        <dbReference type="EMBL" id="KAG0561113.1"/>
    </source>
</evidence>
<reference evidence="1" key="1">
    <citation type="submission" date="2020-06" db="EMBL/GenBank/DDBJ databases">
        <title>WGS assembly of Ceratodon purpureus strain R40.</title>
        <authorList>
            <person name="Carey S.B."/>
            <person name="Jenkins J."/>
            <person name="Shu S."/>
            <person name="Lovell J.T."/>
            <person name="Sreedasyam A."/>
            <person name="Maumus F."/>
            <person name="Tiley G.P."/>
            <person name="Fernandez-Pozo N."/>
            <person name="Barry K."/>
            <person name="Chen C."/>
            <person name="Wang M."/>
            <person name="Lipzen A."/>
            <person name="Daum C."/>
            <person name="Saski C.A."/>
            <person name="Payton A.C."/>
            <person name="Mcbreen J.C."/>
            <person name="Conrad R.E."/>
            <person name="Kollar L.M."/>
            <person name="Olsson S."/>
            <person name="Huttunen S."/>
            <person name="Landis J.B."/>
            <person name="Wickett N.J."/>
            <person name="Johnson M.G."/>
            <person name="Rensing S.A."/>
            <person name="Grimwood J."/>
            <person name="Schmutz J."/>
            <person name="Mcdaniel S.F."/>
        </authorList>
    </citation>
    <scope>NUCLEOTIDE SEQUENCE</scope>
    <source>
        <strain evidence="1">R40</strain>
    </source>
</reference>
<accession>A0A8T0GQB7</accession>
<organism evidence="1 2">
    <name type="scientific">Ceratodon purpureus</name>
    <name type="common">Fire moss</name>
    <name type="synonym">Dicranum purpureum</name>
    <dbReference type="NCBI Taxonomy" id="3225"/>
    <lineage>
        <taxon>Eukaryota</taxon>
        <taxon>Viridiplantae</taxon>
        <taxon>Streptophyta</taxon>
        <taxon>Embryophyta</taxon>
        <taxon>Bryophyta</taxon>
        <taxon>Bryophytina</taxon>
        <taxon>Bryopsida</taxon>
        <taxon>Dicranidae</taxon>
        <taxon>Pseudoditrichales</taxon>
        <taxon>Ditrichaceae</taxon>
        <taxon>Ceratodon</taxon>
    </lineage>
</organism>
<gene>
    <name evidence="1" type="ORF">KC19_9G038300</name>
</gene>
<sequence length="117" mass="13772">MHGGEMVDWPRSQLRLLGMMSSQSRALGIVKMSKRFREAVRSLHWLRVGKCPKWTNLEQINECRDLKDLELKLDPQQWDLDCQDEIGNYKAFVLAELLRRLRSVMVDVLSPDVVYKR</sequence>
<name>A0A8T0GQB7_CERPU</name>
<dbReference type="AlphaFoldDB" id="A0A8T0GQB7"/>